<dbReference type="AlphaFoldDB" id="A0A4U1YZK2"/>
<sequence length="246" mass="27549">ALKQASEVAKQMSLYESSALKQARGYLKSFAMQEAASLIAASSISRMFVANDSAAIQAVREMSGSILQQDLAGILDSSNAEIGFEINAGVIEDAVTQFSTAPAPESSGSILDWYNNQPPSMQLIIGLIFSYWIGVFCNLSMPLYDDWSQLFSDTNSRVAPKLIVNEARKEYELTDLKNYRFVVATILHVRNDPTINSEILDELGNGKTVKFIEKSKRWVLVEYLCDESGEYRTGWVFARYLHRFEI</sequence>
<gene>
    <name evidence="2" type="ORF">FCV50_22185</name>
</gene>
<comment type="caution">
    <text evidence="2">The sequence shown here is derived from an EMBL/GenBank/DDBJ whole genome shotgun (WGS) entry which is preliminary data.</text>
</comment>
<protein>
    <submittedName>
        <fullName evidence="2">SH3 domain-containing protein</fullName>
    </submittedName>
</protein>
<reference evidence="2 3" key="1">
    <citation type="submission" date="2019-04" db="EMBL/GenBank/DDBJ databases">
        <title>A reverse ecology approach based on a biological definition of microbial populations.</title>
        <authorList>
            <person name="Arevalo P."/>
            <person name="Vaninsberghe D."/>
            <person name="Elsherbini J."/>
            <person name="Gore J."/>
            <person name="Polz M."/>
        </authorList>
    </citation>
    <scope>NUCLEOTIDE SEQUENCE [LARGE SCALE GENOMIC DNA]</scope>
    <source>
        <strain evidence="2 3">10N.261.46.F4</strain>
    </source>
</reference>
<evidence type="ECO:0000313" key="3">
    <source>
        <dbReference type="Proteomes" id="UP000307574"/>
    </source>
</evidence>
<dbReference type="Proteomes" id="UP000307574">
    <property type="component" value="Unassembled WGS sequence"/>
</dbReference>
<evidence type="ECO:0000313" key="2">
    <source>
        <dbReference type="EMBL" id="TKF25541.1"/>
    </source>
</evidence>
<evidence type="ECO:0000259" key="1">
    <source>
        <dbReference type="Pfam" id="PF08239"/>
    </source>
</evidence>
<feature type="non-terminal residue" evidence="2">
    <location>
        <position position="1"/>
    </location>
</feature>
<accession>A0A4U1YZK2</accession>
<name>A0A4U1YZK2_9VIBR</name>
<organism evidence="2 3">
    <name type="scientific">Vibrio kanaloae</name>
    <dbReference type="NCBI Taxonomy" id="170673"/>
    <lineage>
        <taxon>Bacteria</taxon>
        <taxon>Pseudomonadati</taxon>
        <taxon>Pseudomonadota</taxon>
        <taxon>Gammaproteobacteria</taxon>
        <taxon>Vibrionales</taxon>
        <taxon>Vibrionaceae</taxon>
        <taxon>Vibrio</taxon>
    </lineage>
</organism>
<dbReference type="Pfam" id="PF08239">
    <property type="entry name" value="SH3_3"/>
    <property type="match status" value="1"/>
</dbReference>
<dbReference type="InterPro" id="IPR003646">
    <property type="entry name" value="SH3-like_bac-type"/>
</dbReference>
<dbReference type="EMBL" id="SYUV01000107">
    <property type="protein sequence ID" value="TKF25541.1"/>
    <property type="molecule type" value="Genomic_DNA"/>
</dbReference>
<dbReference type="Gene3D" id="2.30.30.40">
    <property type="entry name" value="SH3 Domains"/>
    <property type="match status" value="1"/>
</dbReference>
<proteinExistence type="predicted"/>
<dbReference type="RefSeq" id="WP_136981435.1">
    <property type="nucleotide sequence ID" value="NZ_SYUV01000107.1"/>
</dbReference>
<feature type="domain" description="SH3b" evidence="1">
    <location>
        <begin position="187"/>
        <end position="241"/>
    </location>
</feature>